<sequence>MNVKPSFAGVVTEIITPFGENGELDEALLREEVEQQVKSGVQGLFTNGLASECLSMTMEEKKEATRIVCSQTKGRIPVMSNITGNHYEECKELLKASKEAGADAVALTQPLVYSCTQDGIYDFFSDLIRESDLPVCIYNAPQTCNTLSPSTVARLLNEHEEVLYYKESTIDVVHMQNTMRLINRDKEYEFLAGSDASILPVASLGGKGVISLISAVFPEIILQLWSEIQDGQTEQARNTQDKILAIRETLKTGPFMAGYKYACELVGIPAGMVRRPLSGLRQGEKDKIHTGLQKLNLI</sequence>
<name>A0A0J9BJA4_9FIRM</name>
<evidence type="ECO:0000256" key="4">
    <source>
        <dbReference type="PIRSR" id="PIRSR001365-1"/>
    </source>
</evidence>
<evidence type="ECO:0000256" key="5">
    <source>
        <dbReference type="PIRSR" id="PIRSR001365-2"/>
    </source>
</evidence>
<dbReference type="Proteomes" id="UP000037392">
    <property type="component" value="Unassembled WGS sequence"/>
</dbReference>
<organism evidence="6 7">
    <name type="scientific">[Clostridium] citroniae WAL-19142</name>
    <dbReference type="NCBI Taxonomy" id="742734"/>
    <lineage>
        <taxon>Bacteria</taxon>
        <taxon>Bacillati</taxon>
        <taxon>Bacillota</taxon>
        <taxon>Clostridia</taxon>
        <taxon>Lachnospirales</taxon>
        <taxon>Lachnospiraceae</taxon>
        <taxon>Enterocloster</taxon>
    </lineage>
</organism>
<dbReference type="GeneID" id="93164971"/>
<dbReference type="RefSeq" id="WP_048931073.1">
    <property type="nucleotide sequence ID" value="NZ_KQ235885.1"/>
</dbReference>
<dbReference type="InterPro" id="IPR002220">
    <property type="entry name" value="DapA-like"/>
</dbReference>
<feature type="binding site" evidence="5">
    <location>
        <position position="210"/>
    </location>
    <ligand>
        <name>pyruvate</name>
        <dbReference type="ChEBI" id="CHEBI:15361"/>
    </ligand>
</feature>
<evidence type="ECO:0000256" key="2">
    <source>
        <dbReference type="ARBA" id="ARBA00023239"/>
    </source>
</evidence>
<evidence type="ECO:0000256" key="3">
    <source>
        <dbReference type="PIRNR" id="PIRNR001365"/>
    </source>
</evidence>
<dbReference type="PATRIC" id="fig|742734.4.peg.5546"/>
<reference evidence="6 7" key="1">
    <citation type="submission" date="2011-04" db="EMBL/GenBank/DDBJ databases">
        <title>The Genome Sequence of Clostridium citroniae WAL-19142.</title>
        <authorList>
            <consortium name="The Broad Institute Genome Sequencing Platform"/>
            <person name="Earl A."/>
            <person name="Ward D."/>
            <person name="Feldgarden M."/>
            <person name="Gevers D."/>
            <person name="Warren Y.A."/>
            <person name="Tyrrell K.L."/>
            <person name="Citron D.M."/>
            <person name="Goldstein E.J."/>
            <person name="Daigneault M."/>
            <person name="Allen-Vercoe E."/>
            <person name="Young S.K."/>
            <person name="Zeng Q."/>
            <person name="Gargeya S."/>
            <person name="Fitzgerald M."/>
            <person name="Haas B."/>
            <person name="Abouelleil A."/>
            <person name="Alvarado L."/>
            <person name="Arachchi H.M."/>
            <person name="Berlin A."/>
            <person name="Brown A."/>
            <person name="Chapman S.B."/>
            <person name="Chen Z."/>
            <person name="Dunbar C."/>
            <person name="Freedman E."/>
            <person name="Gearin G."/>
            <person name="Gellesch M."/>
            <person name="Goldberg J."/>
            <person name="Griggs A."/>
            <person name="Gujja S."/>
            <person name="Heilman E.R."/>
            <person name="Heiman D."/>
            <person name="Howarth C."/>
            <person name="Larson L."/>
            <person name="Lui A."/>
            <person name="MacDonald P.J."/>
            <person name="Mehta T."/>
            <person name="Montmayeur A."/>
            <person name="Murphy C."/>
            <person name="Neiman D."/>
            <person name="Pearson M."/>
            <person name="Priest M."/>
            <person name="Roberts A."/>
            <person name="Saif S."/>
            <person name="Shea T."/>
            <person name="Shenoy N."/>
            <person name="Sisk P."/>
            <person name="Stolte C."/>
            <person name="Sykes S."/>
            <person name="White J."/>
            <person name="Yandava C."/>
            <person name="Wortman J."/>
            <person name="Nusbaum C."/>
            <person name="Birren B."/>
        </authorList>
    </citation>
    <scope>NUCLEOTIDE SEQUENCE [LARGE SCALE GENOMIC DNA]</scope>
    <source>
        <strain evidence="6 7">WAL-19142</strain>
    </source>
</reference>
<dbReference type="InterPro" id="IPR013785">
    <property type="entry name" value="Aldolase_TIM"/>
</dbReference>
<dbReference type="PANTHER" id="PTHR12128:SF66">
    <property type="entry name" value="4-HYDROXY-2-OXOGLUTARATE ALDOLASE, MITOCHONDRIAL"/>
    <property type="match status" value="1"/>
</dbReference>
<comment type="similarity">
    <text evidence="1 3">Belongs to the DapA family.</text>
</comment>
<gene>
    <name evidence="6" type="ORF">HMPREF9470_05185</name>
</gene>
<dbReference type="PRINTS" id="PR00146">
    <property type="entry name" value="DHPICSNTHASE"/>
</dbReference>
<feature type="active site" description="Proton donor/acceptor" evidence="4">
    <location>
        <position position="138"/>
    </location>
</feature>
<feature type="active site" description="Schiff-base intermediate with substrate" evidence="4">
    <location>
        <position position="166"/>
    </location>
</feature>
<proteinExistence type="inferred from homology"/>
<dbReference type="Pfam" id="PF00701">
    <property type="entry name" value="DHDPS"/>
    <property type="match status" value="1"/>
</dbReference>
<accession>A0A0J9BJA4</accession>
<dbReference type="EMBL" id="ADLK01000047">
    <property type="protein sequence ID" value="KMW13013.1"/>
    <property type="molecule type" value="Genomic_DNA"/>
</dbReference>
<dbReference type="SUPFAM" id="SSF51569">
    <property type="entry name" value="Aldolase"/>
    <property type="match status" value="1"/>
</dbReference>
<dbReference type="CDD" id="cd00408">
    <property type="entry name" value="DHDPS-like"/>
    <property type="match status" value="1"/>
</dbReference>
<dbReference type="PIRSF" id="PIRSF001365">
    <property type="entry name" value="DHDPS"/>
    <property type="match status" value="1"/>
</dbReference>
<dbReference type="Gene3D" id="3.20.20.70">
    <property type="entry name" value="Aldolase class I"/>
    <property type="match status" value="1"/>
</dbReference>
<evidence type="ECO:0000313" key="7">
    <source>
        <dbReference type="Proteomes" id="UP000037392"/>
    </source>
</evidence>
<dbReference type="GO" id="GO:0008840">
    <property type="term" value="F:4-hydroxy-tetrahydrodipicolinate synthase activity"/>
    <property type="evidence" value="ECO:0007669"/>
    <property type="project" value="TreeGrafter"/>
</dbReference>
<evidence type="ECO:0008006" key="8">
    <source>
        <dbReference type="Google" id="ProtNLM"/>
    </source>
</evidence>
<evidence type="ECO:0000313" key="6">
    <source>
        <dbReference type="EMBL" id="KMW13013.1"/>
    </source>
</evidence>
<comment type="caution">
    <text evidence="6">The sequence shown here is derived from an EMBL/GenBank/DDBJ whole genome shotgun (WGS) entry which is preliminary data.</text>
</comment>
<protein>
    <recommendedName>
        <fullName evidence="8">Dihydrodipicolinate synthase</fullName>
    </recommendedName>
</protein>
<keyword evidence="2 3" id="KW-0456">Lyase</keyword>
<dbReference type="SMART" id="SM01130">
    <property type="entry name" value="DHDPS"/>
    <property type="match status" value="1"/>
</dbReference>
<evidence type="ECO:0000256" key="1">
    <source>
        <dbReference type="ARBA" id="ARBA00007592"/>
    </source>
</evidence>
<dbReference type="PANTHER" id="PTHR12128">
    <property type="entry name" value="DIHYDRODIPICOLINATE SYNTHASE"/>
    <property type="match status" value="1"/>
</dbReference>
<dbReference type="OrthoDB" id="9796205at2"/>
<dbReference type="AlphaFoldDB" id="A0A0J9BJA4"/>